<dbReference type="PANTHER" id="PTHR43272:SF33">
    <property type="entry name" value="AMP-BINDING DOMAIN-CONTAINING PROTEIN-RELATED"/>
    <property type="match status" value="1"/>
</dbReference>
<dbReference type="GO" id="GO:0016020">
    <property type="term" value="C:membrane"/>
    <property type="evidence" value="ECO:0007669"/>
    <property type="project" value="TreeGrafter"/>
</dbReference>
<dbReference type="EMBL" id="LVVM01002017">
    <property type="protein sequence ID" value="OJA17417.1"/>
    <property type="molecule type" value="Genomic_DNA"/>
</dbReference>
<organism evidence="4 5">
    <name type="scientific">Rhizopogon vesiculosus</name>
    <dbReference type="NCBI Taxonomy" id="180088"/>
    <lineage>
        <taxon>Eukaryota</taxon>
        <taxon>Fungi</taxon>
        <taxon>Dikarya</taxon>
        <taxon>Basidiomycota</taxon>
        <taxon>Agaricomycotina</taxon>
        <taxon>Agaricomycetes</taxon>
        <taxon>Agaricomycetidae</taxon>
        <taxon>Boletales</taxon>
        <taxon>Suillineae</taxon>
        <taxon>Rhizopogonaceae</taxon>
        <taxon>Rhizopogon</taxon>
    </lineage>
</organism>
<accession>A0A1J8QVL2</accession>
<evidence type="ECO:0000256" key="1">
    <source>
        <dbReference type="ARBA" id="ARBA00022741"/>
    </source>
</evidence>
<feature type="domain" description="AMP-dependent synthetase/ligase" evidence="3">
    <location>
        <begin position="271"/>
        <end position="507"/>
    </location>
</feature>
<gene>
    <name evidence="4" type="ORF">AZE42_04806</name>
</gene>
<reference evidence="4 5" key="1">
    <citation type="submission" date="2016-03" db="EMBL/GenBank/DDBJ databases">
        <title>Comparative genomics of the ectomycorrhizal sister species Rhizopogon vinicolor and Rhizopogon vesiculosus (Basidiomycota: Boletales) reveals a divergence of the mating type B locus.</title>
        <authorList>
            <person name="Mujic A.B."/>
            <person name="Kuo A."/>
            <person name="Tritt A."/>
            <person name="Lipzen A."/>
            <person name="Chen C."/>
            <person name="Johnson J."/>
            <person name="Sharma A."/>
            <person name="Barry K."/>
            <person name="Grigoriev I.V."/>
            <person name="Spatafora J.W."/>
        </authorList>
    </citation>
    <scope>NUCLEOTIDE SEQUENCE [LARGE SCALE GENOMIC DNA]</scope>
    <source>
        <strain evidence="4 5">AM-OR11-056</strain>
    </source>
</reference>
<dbReference type="Proteomes" id="UP000183567">
    <property type="component" value="Unassembled WGS sequence"/>
</dbReference>
<protein>
    <recommendedName>
        <fullName evidence="3">AMP-dependent synthetase/ligase domain-containing protein</fullName>
    </recommendedName>
</protein>
<dbReference type="AlphaFoldDB" id="A0A1J8QVL2"/>
<dbReference type="GO" id="GO:0004467">
    <property type="term" value="F:long-chain fatty acid-CoA ligase activity"/>
    <property type="evidence" value="ECO:0007669"/>
    <property type="project" value="TreeGrafter"/>
</dbReference>
<keyword evidence="2" id="KW-0067">ATP-binding</keyword>
<proteinExistence type="predicted"/>
<dbReference type="GO" id="GO:0005524">
    <property type="term" value="F:ATP binding"/>
    <property type="evidence" value="ECO:0007669"/>
    <property type="project" value="UniProtKB-KW"/>
</dbReference>
<evidence type="ECO:0000256" key="2">
    <source>
        <dbReference type="ARBA" id="ARBA00022840"/>
    </source>
</evidence>
<comment type="caution">
    <text evidence="4">The sequence shown here is derived from an EMBL/GenBank/DDBJ whole genome shotgun (WGS) entry which is preliminary data.</text>
</comment>
<keyword evidence="5" id="KW-1185">Reference proteome</keyword>
<dbReference type="PROSITE" id="PS00455">
    <property type="entry name" value="AMP_BINDING"/>
    <property type="match status" value="1"/>
</dbReference>
<evidence type="ECO:0000259" key="3">
    <source>
        <dbReference type="Pfam" id="PF00501"/>
    </source>
</evidence>
<dbReference type="GO" id="GO:0005783">
    <property type="term" value="C:endoplasmic reticulum"/>
    <property type="evidence" value="ECO:0007669"/>
    <property type="project" value="TreeGrafter"/>
</dbReference>
<dbReference type="OrthoDB" id="1700726at2759"/>
<dbReference type="InterPro" id="IPR000873">
    <property type="entry name" value="AMP-dep_synth/lig_dom"/>
</dbReference>
<dbReference type="SUPFAM" id="SSF56801">
    <property type="entry name" value="Acetyl-CoA synthetase-like"/>
    <property type="match status" value="1"/>
</dbReference>
<keyword evidence="1" id="KW-0547">Nucleotide-binding</keyword>
<dbReference type="STRING" id="180088.A0A1J8QVL2"/>
<feature type="domain" description="AMP-dependent synthetase/ligase" evidence="3">
    <location>
        <begin position="80"/>
        <end position="255"/>
    </location>
</feature>
<evidence type="ECO:0000313" key="5">
    <source>
        <dbReference type="Proteomes" id="UP000183567"/>
    </source>
</evidence>
<evidence type="ECO:0000313" key="4">
    <source>
        <dbReference type="EMBL" id="OJA17417.1"/>
    </source>
</evidence>
<dbReference type="Gene3D" id="3.40.50.12780">
    <property type="entry name" value="N-terminal domain of ligase-like"/>
    <property type="match status" value="1"/>
</dbReference>
<dbReference type="InterPro" id="IPR020845">
    <property type="entry name" value="AMP-binding_CS"/>
</dbReference>
<dbReference type="PANTHER" id="PTHR43272">
    <property type="entry name" value="LONG-CHAIN-FATTY-ACID--COA LIGASE"/>
    <property type="match status" value="1"/>
</dbReference>
<dbReference type="Pfam" id="PF00501">
    <property type="entry name" value="AMP-binding"/>
    <property type="match status" value="2"/>
</dbReference>
<sequence length="698" mass="76300">MIVPAVSFPNNVDYKNQSIAVPGTKRPGQTAHYQNAIYGLVDASALATLPDIFDNGYNTNPDARLLGHRPIVSTSPLKFGPYVWQTYKQVDARRRRVGSALHSLFSRGVLKGDDLETVGIWSQNRPEWQLVEFALHAYNKVGVGLYDTLGKDSVEFIINHAHLSIVFTTADHIPALLKLAPKVAVMKMIVSFDVLSPDAYKAFVAWGETVGVQVKELSELEKYGEEHLIPPLPVSADTIASLCYTSGTTSQPKGMEYPFVALSVLNFGISGAVLTHGNLASSAYSNMFGLDYPPNSIVISYLPLAHIYERVIELASVAIGGCIGFFTGDPLRLLEDAQMLKPHFFPSVPRVLNRVYQSAMAAGDVPGLKGAIFRAAVRAKLDQYHATGVSTHPLWDTLVFRKIRAVLGGNLHLVSSGSAPISAEVIDFLKIALCCEAAEGYGMTENGGVCTRTSKADPTCGGTIGPPQPVNEIKLVDVPEMNYTAEDKPNPRGEICVRGPNCFIGYYKDEKNTRETLKDGWIHTGDIAEIDTQGRFKIIDRVKNIMKLSQGEYVALEKIENMYAACPLVQQIFVHGDSLQSYLVAVVVPDPLTLAPLVSTILGEKVMPDDTPSLEKAIKDPRVVAQVLTVLNREAKKNRLTGFETVKRVHLSLQLFSIEDNTLTPTLKLRRKDAFAKYSPELQALYALGEPSSGSSKL</sequence>
<dbReference type="InterPro" id="IPR042099">
    <property type="entry name" value="ANL_N_sf"/>
</dbReference>
<name>A0A1J8QVL2_9AGAM</name>